<proteinExistence type="predicted"/>
<feature type="domain" description="Putative DNA-binding" evidence="1">
    <location>
        <begin position="9"/>
        <end position="96"/>
    </location>
</feature>
<dbReference type="Gene3D" id="1.10.150.690">
    <property type="entry name" value="DUF2063"/>
    <property type="match status" value="1"/>
</dbReference>
<dbReference type="InterPro" id="IPR018640">
    <property type="entry name" value="DUF2063"/>
</dbReference>
<accession>A0A8J7WIV7</accession>
<reference evidence="2" key="1">
    <citation type="submission" date="2021-04" db="EMBL/GenBank/DDBJ databases">
        <authorList>
            <person name="Yoon J."/>
        </authorList>
    </citation>
    <scope>NUCLEOTIDE SEQUENCE</scope>
    <source>
        <strain evidence="2">KMU-90</strain>
    </source>
</reference>
<sequence>MQTVSEDLFGQALLDAAQPVPEGLTDGAGRPAGRRYAVYRNNVAVSLREALAVGFPALERLIGAENFGRVAGLYLRQEPPASPLMAGYGAGFPAFLAGLPPLAHMKFLPDVARLELALRRSYHAADSTPIDPAVLQGLDEAALGAARLRLAPSAILLRSAWPVLSIWSHALATDAPKPVARAEDVLVARPGFDPEPHLLPKGGGAFLAAVLNGSRFDAALERAGADFDLPATLTLLLQTGALCAIDVKESPDGTAVRPA</sequence>
<dbReference type="Pfam" id="PF09836">
    <property type="entry name" value="DUF2063"/>
    <property type="match status" value="1"/>
</dbReference>
<dbReference type="GO" id="GO:0003677">
    <property type="term" value="F:DNA binding"/>
    <property type="evidence" value="ECO:0007669"/>
    <property type="project" value="UniProtKB-KW"/>
</dbReference>
<keyword evidence="3" id="KW-1185">Reference proteome</keyword>
<dbReference type="Proteomes" id="UP000681356">
    <property type="component" value="Unassembled WGS sequence"/>
</dbReference>
<keyword evidence="2" id="KW-0238">DNA-binding</keyword>
<name>A0A8J7WIV7_9RHOB</name>
<evidence type="ECO:0000313" key="2">
    <source>
        <dbReference type="EMBL" id="MBS0126128.1"/>
    </source>
</evidence>
<protein>
    <submittedName>
        <fullName evidence="2">Putative DNA-binding domain-containing protein</fullName>
    </submittedName>
</protein>
<comment type="caution">
    <text evidence="2">The sequence shown here is derived from an EMBL/GenBank/DDBJ whole genome shotgun (WGS) entry which is preliminary data.</text>
</comment>
<gene>
    <name evidence="2" type="ORF">KB874_18740</name>
</gene>
<dbReference type="RefSeq" id="WP_212538084.1">
    <property type="nucleotide sequence ID" value="NZ_JAGTUU010000008.1"/>
</dbReference>
<dbReference type="InterPro" id="IPR044922">
    <property type="entry name" value="DUF2063_N_sf"/>
</dbReference>
<evidence type="ECO:0000259" key="1">
    <source>
        <dbReference type="Pfam" id="PF09836"/>
    </source>
</evidence>
<dbReference type="EMBL" id="JAGTUU010000008">
    <property type="protein sequence ID" value="MBS0126128.1"/>
    <property type="molecule type" value="Genomic_DNA"/>
</dbReference>
<evidence type="ECO:0000313" key="3">
    <source>
        <dbReference type="Proteomes" id="UP000681356"/>
    </source>
</evidence>
<dbReference type="AlphaFoldDB" id="A0A8J7WIV7"/>
<organism evidence="2 3">
    <name type="scientific">Thetidibacter halocola</name>
    <dbReference type="NCBI Taxonomy" id="2827239"/>
    <lineage>
        <taxon>Bacteria</taxon>
        <taxon>Pseudomonadati</taxon>
        <taxon>Pseudomonadota</taxon>
        <taxon>Alphaproteobacteria</taxon>
        <taxon>Rhodobacterales</taxon>
        <taxon>Roseobacteraceae</taxon>
        <taxon>Thetidibacter</taxon>
    </lineage>
</organism>